<proteinExistence type="predicted"/>
<dbReference type="AlphaFoldDB" id="A0A7S2M403"/>
<dbReference type="FunFam" id="1.10.8.10:FF:000003">
    <property type="entry name" value="UV excision repair protein RAD23 homolog"/>
    <property type="match status" value="1"/>
</dbReference>
<organism evidence="2">
    <name type="scientific">Zooxanthella nutricula</name>
    <dbReference type="NCBI Taxonomy" id="1333877"/>
    <lineage>
        <taxon>Eukaryota</taxon>
        <taxon>Sar</taxon>
        <taxon>Alveolata</taxon>
        <taxon>Dinophyceae</taxon>
        <taxon>Peridiniales</taxon>
        <taxon>Peridiniales incertae sedis</taxon>
        <taxon>Zooxanthella</taxon>
    </lineage>
</organism>
<dbReference type="Pfam" id="PF00627">
    <property type="entry name" value="UBA"/>
    <property type="match status" value="1"/>
</dbReference>
<gene>
    <name evidence="2" type="ORF">BRAN1462_LOCUS46123</name>
</gene>
<evidence type="ECO:0000313" key="2">
    <source>
        <dbReference type="EMBL" id="CAD9622740.1"/>
    </source>
</evidence>
<dbReference type="SMART" id="SM00165">
    <property type="entry name" value="UBA"/>
    <property type="match status" value="4"/>
</dbReference>
<sequence>MADRLTDLGFVLPTMNVNDTCGANFLRHFAAWRLEQLAAADTSSLAAKKTKQLLCTPRGLRGKGCESAMRLRAYDLVVRNVWGQTDEAFALGTYFKVLVAVYSPEDSVDPLFFDRAFPAPFDPVLNLSPVQAEKLYGPSPHAIWLRSRGVHYDALAPTANQADFQAIHAEEIHCINAGLNGVADLLRIQDQGESLKATFHTLVNDVAEARSKPYRLTAKGSRCEGEGYADLGSATHCEVAARALGLSWAADEIGFASGNDTRGCSLANDHKQRVYFYSSSALPEKAGPEYSSVCFENKEARETVAKGAEELTAQGYAEGRALKALEGAGFKVDMARSALIAEDERKNREAERKKAVDEMCSRGHARPDVERCLKAANDDPDRAMEYLTSGIPEDIAIETGTAADNREARKTVAKDVRELIAQDCAEGRALKALKRAGFKVGRALESLRAEDEIRNAMMAMGFPRPDVEWGLKAANGDPDLAAYYIVEDIDPSEIDTGGA</sequence>
<name>A0A7S2M403_9DINO</name>
<dbReference type="PROSITE" id="PS50030">
    <property type="entry name" value="UBA"/>
    <property type="match status" value="2"/>
</dbReference>
<reference evidence="2" key="1">
    <citation type="submission" date="2021-01" db="EMBL/GenBank/DDBJ databases">
        <authorList>
            <person name="Corre E."/>
            <person name="Pelletier E."/>
            <person name="Niang G."/>
            <person name="Scheremetjew M."/>
            <person name="Finn R."/>
            <person name="Kale V."/>
            <person name="Holt S."/>
            <person name="Cochrane G."/>
            <person name="Meng A."/>
            <person name="Brown T."/>
            <person name="Cohen L."/>
        </authorList>
    </citation>
    <scope>NUCLEOTIDE SEQUENCE</scope>
    <source>
        <strain evidence="2">RCC3387</strain>
    </source>
</reference>
<evidence type="ECO:0000259" key="1">
    <source>
        <dbReference type="PROSITE" id="PS50030"/>
    </source>
</evidence>
<accession>A0A7S2M403</accession>
<dbReference type="InterPro" id="IPR009060">
    <property type="entry name" value="UBA-like_sf"/>
</dbReference>
<protein>
    <recommendedName>
        <fullName evidence="1">UBA domain-containing protein</fullName>
    </recommendedName>
</protein>
<feature type="domain" description="UBA" evidence="1">
    <location>
        <begin position="341"/>
        <end position="390"/>
    </location>
</feature>
<dbReference type="EMBL" id="HBGW01072390">
    <property type="protein sequence ID" value="CAD9622740.1"/>
    <property type="molecule type" value="Transcribed_RNA"/>
</dbReference>
<feature type="domain" description="UBA" evidence="1">
    <location>
        <begin position="448"/>
        <end position="488"/>
    </location>
</feature>
<dbReference type="InterPro" id="IPR015940">
    <property type="entry name" value="UBA"/>
</dbReference>
<dbReference type="Gene3D" id="1.10.8.10">
    <property type="entry name" value="DNA helicase RuvA subunit, C-terminal domain"/>
    <property type="match status" value="2"/>
</dbReference>
<dbReference type="SUPFAM" id="SSF46934">
    <property type="entry name" value="UBA-like"/>
    <property type="match status" value="2"/>
</dbReference>